<reference evidence="1" key="1">
    <citation type="journal article" date="2023" name="G3 (Bethesda)">
        <title>A reference genome for the long-term kleptoplast-retaining sea slug Elysia crispata morphotype clarki.</title>
        <authorList>
            <person name="Eastman K.E."/>
            <person name="Pendleton A.L."/>
            <person name="Shaikh M.A."/>
            <person name="Suttiyut T."/>
            <person name="Ogas R."/>
            <person name="Tomko P."/>
            <person name="Gavelis G."/>
            <person name="Widhalm J.R."/>
            <person name="Wisecaver J.H."/>
        </authorList>
    </citation>
    <scope>NUCLEOTIDE SEQUENCE</scope>
    <source>
        <strain evidence="1">ECLA1</strain>
    </source>
</reference>
<evidence type="ECO:0000313" key="1">
    <source>
        <dbReference type="EMBL" id="KAK3791203.1"/>
    </source>
</evidence>
<accession>A0AAE1E373</accession>
<sequence length="115" mass="12739">MATKIAKKTAVDGDEVINVVFLSSWIGPVILVLDVFSDLPWEGSNPLFGIGSGSRARDILEMPGAKKIAEAYLPQRWNEKKMKTLSDCHRPDWEHDAVGLEILVFTLVDMAKVTV</sequence>
<proteinExistence type="predicted"/>
<gene>
    <name evidence="1" type="ORF">RRG08_047111</name>
</gene>
<evidence type="ECO:0000313" key="2">
    <source>
        <dbReference type="Proteomes" id="UP001283361"/>
    </source>
</evidence>
<dbReference type="Proteomes" id="UP001283361">
    <property type="component" value="Unassembled WGS sequence"/>
</dbReference>
<dbReference type="EMBL" id="JAWDGP010001480">
    <property type="protein sequence ID" value="KAK3791203.1"/>
    <property type="molecule type" value="Genomic_DNA"/>
</dbReference>
<organism evidence="1 2">
    <name type="scientific">Elysia crispata</name>
    <name type="common">lettuce slug</name>
    <dbReference type="NCBI Taxonomy" id="231223"/>
    <lineage>
        <taxon>Eukaryota</taxon>
        <taxon>Metazoa</taxon>
        <taxon>Spiralia</taxon>
        <taxon>Lophotrochozoa</taxon>
        <taxon>Mollusca</taxon>
        <taxon>Gastropoda</taxon>
        <taxon>Heterobranchia</taxon>
        <taxon>Euthyneura</taxon>
        <taxon>Panpulmonata</taxon>
        <taxon>Sacoglossa</taxon>
        <taxon>Placobranchoidea</taxon>
        <taxon>Plakobranchidae</taxon>
        <taxon>Elysia</taxon>
    </lineage>
</organism>
<dbReference type="AlphaFoldDB" id="A0AAE1E373"/>
<keyword evidence="2" id="KW-1185">Reference proteome</keyword>
<protein>
    <submittedName>
        <fullName evidence="1">Uncharacterized protein</fullName>
    </submittedName>
</protein>
<comment type="caution">
    <text evidence="1">The sequence shown here is derived from an EMBL/GenBank/DDBJ whole genome shotgun (WGS) entry which is preliminary data.</text>
</comment>
<name>A0AAE1E373_9GAST</name>